<dbReference type="RefSeq" id="WP_072723531.1">
    <property type="nucleotide sequence ID" value="NZ_BDIS01000001.1"/>
</dbReference>
<name>A0A261FR85_9BIFI</name>
<dbReference type="Proteomes" id="UP000216352">
    <property type="component" value="Unassembled WGS sequence"/>
</dbReference>
<dbReference type="SUPFAM" id="SSF52540">
    <property type="entry name" value="P-loop containing nucleoside triphosphate hydrolases"/>
    <property type="match status" value="1"/>
</dbReference>
<evidence type="ECO:0000313" key="2">
    <source>
        <dbReference type="Proteomes" id="UP000216352"/>
    </source>
</evidence>
<proteinExistence type="predicted"/>
<evidence type="ECO:0000313" key="1">
    <source>
        <dbReference type="EMBL" id="OZG61316.1"/>
    </source>
</evidence>
<dbReference type="EMBL" id="MWWX01000010">
    <property type="protein sequence ID" value="OZG61316.1"/>
    <property type="molecule type" value="Genomic_DNA"/>
</dbReference>
<dbReference type="InterPro" id="IPR027417">
    <property type="entry name" value="P-loop_NTPase"/>
</dbReference>
<keyword evidence="2" id="KW-1185">Reference proteome</keyword>
<protein>
    <submittedName>
        <fullName evidence="1">Uncharacterized protein</fullName>
    </submittedName>
</protein>
<dbReference type="AlphaFoldDB" id="A0A261FR85"/>
<accession>A0A261FR85</accession>
<gene>
    <name evidence="1" type="ORF">BLEM_1528</name>
</gene>
<reference evidence="1 2" key="1">
    <citation type="journal article" date="2017" name="BMC Genomics">
        <title>Comparative genomic and phylogenomic analyses of the Bifidobacteriaceae family.</title>
        <authorList>
            <person name="Lugli G.A."/>
            <person name="Milani C."/>
            <person name="Turroni F."/>
            <person name="Duranti S."/>
            <person name="Mancabelli L."/>
            <person name="Mangifesta M."/>
            <person name="Ferrario C."/>
            <person name="Modesto M."/>
            <person name="Mattarelli P."/>
            <person name="Jiri K."/>
            <person name="van Sinderen D."/>
            <person name="Ventura M."/>
        </authorList>
    </citation>
    <scope>NUCLEOTIDE SEQUENCE [LARGE SCALE GENOMIC DNA]</scope>
    <source>
        <strain evidence="1 2">DSM 28807</strain>
    </source>
</reference>
<comment type="caution">
    <text evidence="1">The sequence shown here is derived from an EMBL/GenBank/DDBJ whole genome shotgun (WGS) entry which is preliminary data.</text>
</comment>
<organism evidence="1 2">
    <name type="scientific">Bifidobacterium lemurum</name>
    <dbReference type="NCBI Taxonomy" id="1603886"/>
    <lineage>
        <taxon>Bacteria</taxon>
        <taxon>Bacillati</taxon>
        <taxon>Actinomycetota</taxon>
        <taxon>Actinomycetes</taxon>
        <taxon>Bifidobacteriales</taxon>
        <taxon>Bifidobacteriaceae</taxon>
        <taxon>Bifidobacterium</taxon>
    </lineage>
</organism>
<sequence length="838" mass="95503">MMGNEYSLGEQSNASNSQFSLNDSFYSDTHTVLESEDIASTIMNEVSSLGYQRHGRCFITGPIGAGITTVLNSVLLKLNKSIEMGLPTQLVYFDADGNGTSKMSVLHAFARNLNRVGIPTPYFDCAYFRTLAFNGNLAAIRLDIEQLLNDTKKRAFEVKIKQSGRKILSWLPEGIGLCVPLAETLMDLFVENVCCRDWKSIKAANTRLKEICDYKQGRIFAELSKYLKEDIESWTTSKDGIETKLVVFVDSLNKIGAPADKTKDFFAWFGEMSNAARSFWIFVDSSASEICRSEDERSCTTEIKLRYLNDEEAKSFLEEYDSKAANVDEEAKYAFAMSKGSPAFLRLFHDIWQNADVRERIRNQEYDFSKDRTMMDFVDESYLQQLETSVRGAVYLCAFLGKWTDADLINAFSNFGFNVVAVDEIRHLSFIRVNAENDEYYEMDDVIAYHLRLYAQTNSYLVDLLGKYFLSLLTERIRQSQKDYGDQRVADEQLCKNIYRFLDSIESGHSIEVLLKFASEMAELRVYDTAIRVYRLCRKEAERQGDVAQEFTTYFGEDRCETGLFYLKGAICHQETALSICRREMMRFDDIAAQDDSYLQSPIRLRVLNNLGTTLMRFYERSTCDRLVEGYSHLKYLFYGYCIGNSNVSTLTDSLKAQYANNFGLSCRSLYDWLLEHPAASAVYPTHELLSQAVEACSFSYTIRKKIDGEEASSTLRSLINLVSVYWRFGLYLNSEYYAAQASELSHGALQVFASHYSADYLTLRFNHALASRVQGILAMQSGDSTAARRFLLNAHAELQEVLIDRESSLGSLHRSAKETAKEIAKTKDYMKKLGLSF</sequence>